<comment type="caution">
    <text evidence="2">The sequence shown here is derived from an EMBL/GenBank/DDBJ whole genome shotgun (WGS) entry which is preliminary data.</text>
</comment>
<dbReference type="AlphaFoldDB" id="A0A438DHQ8"/>
<evidence type="ECO:0000313" key="2">
    <source>
        <dbReference type="EMBL" id="RVW35014.1"/>
    </source>
</evidence>
<evidence type="ECO:0000313" key="3">
    <source>
        <dbReference type="Proteomes" id="UP000288805"/>
    </source>
</evidence>
<dbReference type="Proteomes" id="UP000288805">
    <property type="component" value="Unassembled WGS sequence"/>
</dbReference>
<dbReference type="EMBL" id="QGNW01001615">
    <property type="protein sequence ID" value="RVW35014.1"/>
    <property type="molecule type" value="Genomic_DNA"/>
</dbReference>
<feature type="compositionally biased region" description="Acidic residues" evidence="1">
    <location>
        <begin position="33"/>
        <end position="51"/>
    </location>
</feature>
<name>A0A438DHQ8_VITVI</name>
<organism evidence="2 3">
    <name type="scientific">Vitis vinifera</name>
    <name type="common">Grape</name>
    <dbReference type="NCBI Taxonomy" id="29760"/>
    <lineage>
        <taxon>Eukaryota</taxon>
        <taxon>Viridiplantae</taxon>
        <taxon>Streptophyta</taxon>
        <taxon>Embryophyta</taxon>
        <taxon>Tracheophyta</taxon>
        <taxon>Spermatophyta</taxon>
        <taxon>Magnoliopsida</taxon>
        <taxon>eudicotyledons</taxon>
        <taxon>Gunneridae</taxon>
        <taxon>Pentapetalae</taxon>
        <taxon>rosids</taxon>
        <taxon>Vitales</taxon>
        <taxon>Vitaceae</taxon>
        <taxon>Viteae</taxon>
        <taxon>Vitis</taxon>
    </lineage>
</organism>
<evidence type="ECO:0000256" key="1">
    <source>
        <dbReference type="SAM" id="MobiDB-lite"/>
    </source>
</evidence>
<feature type="region of interest" description="Disordered" evidence="1">
    <location>
        <begin position="1"/>
        <end position="53"/>
    </location>
</feature>
<proteinExistence type="predicted"/>
<protein>
    <submittedName>
        <fullName evidence="2">Uncharacterized protein</fullName>
    </submittedName>
</protein>
<gene>
    <name evidence="2" type="ORF">CK203_079877</name>
</gene>
<accession>A0A438DHQ8</accession>
<sequence length="62" mass="7115">MHQKLWRTYSMPINLDKESSSPFSQDYSSDNENASEDSPEELLDQPLGSDEDTGREALFEVF</sequence>
<reference evidence="2 3" key="1">
    <citation type="journal article" date="2018" name="PLoS Genet.">
        <title>Population sequencing reveals clonal diversity and ancestral inbreeding in the grapevine cultivar Chardonnay.</title>
        <authorList>
            <person name="Roach M.J."/>
            <person name="Johnson D.L."/>
            <person name="Bohlmann J."/>
            <person name="van Vuuren H.J."/>
            <person name="Jones S.J."/>
            <person name="Pretorius I.S."/>
            <person name="Schmidt S.A."/>
            <person name="Borneman A.R."/>
        </authorList>
    </citation>
    <scope>NUCLEOTIDE SEQUENCE [LARGE SCALE GENOMIC DNA]</scope>
    <source>
        <strain evidence="3">cv. Chardonnay</strain>
        <tissue evidence="2">Leaf</tissue>
    </source>
</reference>